<evidence type="ECO:0000313" key="1">
    <source>
        <dbReference type="EMBL" id="KNZ55102.1"/>
    </source>
</evidence>
<comment type="caution">
    <text evidence="1">The sequence shown here is derived from an EMBL/GenBank/DDBJ whole genome shotgun (WGS) entry which is preliminary data.</text>
</comment>
<proteinExistence type="predicted"/>
<dbReference type="AlphaFoldDB" id="A0A0L6V3J3"/>
<accession>A0A0L6V3J3</accession>
<sequence>MIFEPQNSLPVIGRFRSQDIQAFTKGKEFGTIQKMLITLLSSTIRSRRETQTAMMIISNYYENECPEVSHALKSGQIPHLRSLVIQYKSSGVRIGSVFDEGSSWIQELGNFPIRHLKQLPESLKPNFFTTDTPKGRIRVNLGPRKEEVKEELSDNVMKIFSARNSYMSQSFSFNFNDSKLPVLIKLIKNAGNQGRKHGWVWLCYNSNPIPIQRQTVMNKLKKFMSHLNICHYALLRHMKNTKYEIGFELQPLLINWINEVLFDVNKNKLPLLGEFALEDGKSIDSFSPDDFNVIQTLLICLITSQNSHRRNFQASLSVFGYWLKNMYGRLYSQLFKNDEEYWDILTQIIDPEMDHHIGHE</sequence>
<organism evidence="1 2">
    <name type="scientific">Puccinia sorghi</name>
    <dbReference type="NCBI Taxonomy" id="27349"/>
    <lineage>
        <taxon>Eukaryota</taxon>
        <taxon>Fungi</taxon>
        <taxon>Dikarya</taxon>
        <taxon>Basidiomycota</taxon>
        <taxon>Pucciniomycotina</taxon>
        <taxon>Pucciniomycetes</taxon>
        <taxon>Pucciniales</taxon>
        <taxon>Pucciniaceae</taxon>
        <taxon>Puccinia</taxon>
    </lineage>
</organism>
<evidence type="ECO:0000313" key="2">
    <source>
        <dbReference type="Proteomes" id="UP000037035"/>
    </source>
</evidence>
<protein>
    <submittedName>
        <fullName evidence="1">Uncharacterized protein</fullName>
    </submittedName>
</protein>
<gene>
    <name evidence="1" type="ORF">VP01_2769g5</name>
</gene>
<dbReference type="EMBL" id="LAVV01007689">
    <property type="protein sequence ID" value="KNZ55102.1"/>
    <property type="molecule type" value="Genomic_DNA"/>
</dbReference>
<name>A0A0L6V3J3_9BASI</name>
<reference evidence="1 2" key="1">
    <citation type="submission" date="2015-08" db="EMBL/GenBank/DDBJ databases">
        <title>Next Generation Sequencing and Analysis of the Genome of Puccinia sorghi L Schw, the Causal Agent of Maize Common Rust.</title>
        <authorList>
            <person name="Rochi L."/>
            <person name="Burguener G."/>
            <person name="Darino M."/>
            <person name="Turjanski A."/>
            <person name="Kreff E."/>
            <person name="Dieguez M.J."/>
            <person name="Sacco F."/>
        </authorList>
    </citation>
    <scope>NUCLEOTIDE SEQUENCE [LARGE SCALE GENOMIC DNA]</scope>
    <source>
        <strain evidence="1 2">RO10H11247</strain>
    </source>
</reference>
<keyword evidence="2" id="KW-1185">Reference proteome</keyword>
<dbReference type="VEuPathDB" id="FungiDB:VP01_2769g5"/>
<dbReference type="Proteomes" id="UP000037035">
    <property type="component" value="Unassembled WGS sequence"/>
</dbReference>